<keyword evidence="3" id="KW-0694">RNA-binding</keyword>
<dbReference type="InterPro" id="IPR001253">
    <property type="entry name" value="TIF_eIF-1A"/>
</dbReference>
<dbReference type="InterPro" id="IPR012340">
    <property type="entry name" value="NA-bd_OB-fold"/>
</dbReference>
<feature type="domain" description="S1-like" evidence="7">
    <location>
        <begin position="34"/>
        <end position="119"/>
    </location>
</feature>
<evidence type="ECO:0000313" key="8">
    <source>
        <dbReference type="EMBL" id="KAK9875773.1"/>
    </source>
</evidence>
<feature type="compositionally biased region" description="Low complexity" evidence="6">
    <location>
        <begin position="166"/>
        <end position="175"/>
    </location>
</feature>
<dbReference type="EMBL" id="JARQZJ010000034">
    <property type="protein sequence ID" value="KAK9875773.1"/>
    <property type="molecule type" value="Genomic_DNA"/>
</dbReference>
<dbReference type="InterPro" id="IPR039294">
    <property type="entry name" value="EIF1AD"/>
</dbReference>
<dbReference type="PROSITE" id="PS50832">
    <property type="entry name" value="S1_IF1_TYPE"/>
    <property type="match status" value="1"/>
</dbReference>
<keyword evidence="9" id="KW-1185">Reference proteome</keyword>
<dbReference type="SMART" id="SM00652">
    <property type="entry name" value="eIF1a"/>
    <property type="match status" value="1"/>
</dbReference>
<keyword evidence="5" id="KW-0648">Protein biosynthesis</keyword>
<feature type="region of interest" description="Disordered" evidence="6">
    <location>
        <begin position="142"/>
        <end position="175"/>
    </location>
</feature>
<evidence type="ECO:0000256" key="5">
    <source>
        <dbReference type="PROSITE-ProRule" id="PRU00181"/>
    </source>
</evidence>
<evidence type="ECO:0000256" key="1">
    <source>
        <dbReference type="ARBA" id="ARBA00007340"/>
    </source>
</evidence>
<name>A0AAW1U443_9CUCU</name>
<comment type="caution">
    <text evidence="8">The sequence shown here is derived from an EMBL/GenBank/DDBJ whole genome shotgun (WGS) entry which is preliminary data.</text>
</comment>
<organism evidence="8 9">
    <name type="scientific">Henosepilachna vigintioctopunctata</name>
    <dbReference type="NCBI Taxonomy" id="420089"/>
    <lineage>
        <taxon>Eukaryota</taxon>
        <taxon>Metazoa</taxon>
        <taxon>Ecdysozoa</taxon>
        <taxon>Arthropoda</taxon>
        <taxon>Hexapoda</taxon>
        <taxon>Insecta</taxon>
        <taxon>Pterygota</taxon>
        <taxon>Neoptera</taxon>
        <taxon>Endopterygota</taxon>
        <taxon>Coleoptera</taxon>
        <taxon>Polyphaga</taxon>
        <taxon>Cucujiformia</taxon>
        <taxon>Coccinelloidea</taxon>
        <taxon>Coccinellidae</taxon>
        <taxon>Epilachninae</taxon>
        <taxon>Epilachnini</taxon>
        <taxon>Henosepilachna</taxon>
    </lineage>
</organism>
<evidence type="ECO:0000256" key="3">
    <source>
        <dbReference type="ARBA" id="ARBA00022884"/>
    </source>
</evidence>
<dbReference type="GO" id="GO:0003743">
    <property type="term" value="F:translation initiation factor activity"/>
    <property type="evidence" value="ECO:0007669"/>
    <property type="project" value="UniProtKB-UniRule"/>
</dbReference>
<dbReference type="Pfam" id="PF01176">
    <property type="entry name" value="eIF-1a"/>
    <property type="match status" value="1"/>
</dbReference>
<evidence type="ECO:0000256" key="6">
    <source>
        <dbReference type="SAM" id="MobiDB-lite"/>
    </source>
</evidence>
<dbReference type="SUPFAM" id="SSF50249">
    <property type="entry name" value="Nucleic acid-binding proteins"/>
    <property type="match status" value="1"/>
</dbReference>
<dbReference type="AlphaFoldDB" id="A0AAW1U443"/>
<feature type="region of interest" description="Disordered" evidence="6">
    <location>
        <begin position="1"/>
        <end position="33"/>
    </location>
</feature>
<reference evidence="8 9" key="1">
    <citation type="submission" date="2023-03" db="EMBL/GenBank/DDBJ databases">
        <title>Genome insight into feeding habits of ladybird beetles.</title>
        <authorList>
            <person name="Li H.-S."/>
            <person name="Huang Y.-H."/>
            <person name="Pang H."/>
        </authorList>
    </citation>
    <scope>NUCLEOTIDE SEQUENCE [LARGE SCALE GENOMIC DNA]</scope>
    <source>
        <strain evidence="8">SYSU_2023b</strain>
        <tissue evidence="8">Whole body</tissue>
    </source>
</reference>
<dbReference type="Gene3D" id="2.40.50.140">
    <property type="entry name" value="Nucleic acid-binding proteins"/>
    <property type="match status" value="1"/>
</dbReference>
<dbReference type="Proteomes" id="UP001431783">
    <property type="component" value="Unassembled WGS sequence"/>
</dbReference>
<dbReference type="InterPro" id="IPR006196">
    <property type="entry name" value="RNA-binding_domain_S1_IF1"/>
</dbReference>
<evidence type="ECO:0000256" key="4">
    <source>
        <dbReference type="ARBA" id="ARBA00031998"/>
    </source>
</evidence>
<feature type="compositionally biased region" description="Polar residues" evidence="6">
    <location>
        <begin position="9"/>
        <end position="29"/>
    </location>
</feature>
<evidence type="ECO:0000259" key="7">
    <source>
        <dbReference type="PROSITE" id="PS50832"/>
    </source>
</evidence>
<dbReference type="GO" id="GO:0003723">
    <property type="term" value="F:RNA binding"/>
    <property type="evidence" value="ECO:0007669"/>
    <property type="project" value="UniProtKB-KW"/>
</dbReference>
<dbReference type="PANTHER" id="PTHR21641">
    <property type="entry name" value="TRANSLATION INITIATION FACTOR-RELATED"/>
    <property type="match status" value="1"/>
</dbReference>
<comment type="similarity">
    <text evidence="1">Belongs to the EIF1AD family.</text>
</comment>
<protein>
    <recommendedName>
        <fullName evidence="2">Probable RNA-binding protein EIF1AD</fullName>
    </recommendedName>
    <alternativeName>
        <fullName evidence="4">Eukaryotic translation initiation factor 1A domain-containing protein</fullName>
    </alternativeName>
</protein>
<gene>
    <name evidence="8" type="ORF">WA026_009566</name>
</gene>
<dbReference type="PANTHER" id="PTHR21641:SF0">
    <property type="entry name" value="RNA-BINDING PROTEIN EIF1AD-RELATED"/>
    <property type="match status" value="1"/>
</dbReference>
<evidence type="ECO:0000313" key="9">
    <source>
        <dbReference type="Proteomes" id="UP001431783"/>
    </source>
</evidence>
<evidence type="ECO:0000256" key="2">
    <source>
        <dbReference type="ARBA" id="ARBA00020989"/>
    </source>
</evidence>
<keyword evidence="5" id="KW-0396">Initiation factor</keyword>
<sequence>MKDDEDNNTGETENLINNEDVSASESNFEMSRATKRKHVMREVLEDDFSPPKENQQIVRIVASRGNNLHQVEAPDSSTFLVSMPTKFRRNIWVKRGDFVIIEPIVEGDKVKGEIVKILSAEHIKWFKKDNIWPQAFTKEEKKETEEFEENPNRPPVCYYESDDSSDSSNSSGSEL</sequence>
<dbReference type="GO" id="GO:0005634">
    <property type="term" value="C:nucleus"/>
    <property type="evidence" value="ECO:0007669"/>
    <property type="project" value="TreeGrafter"/>
</dbReference>
<accession>A0AAW1U443</accession>
<proteinExistence type="inferred from homology"/>